<comment type="subunit">
    <text evidence="7">Homodimer. Only the dimer is catalytically active, as the active sites are constructed of residues from both monomers.</text>
</comment>
<dbReference type="PANTHER" id="PTHR11482:SF6">
    <property type="entry name" value="ORNITHINE DECARBOXYLASE 1-RELATED"/>
    <property type="match status" value="1"/>
</dbReference>
<comment type="similarity">
    <text evidence="2 9">Belongs to the Orn/Lys/Arg decarboxylase class-II family.</text>
</comment>
<comment type="cofactor">
    <cofactor evidence="1">
        <name>pyridoxal 5'-phosphate</name>
        <dbReference type="ChEBI" id="CHEBI:597326"/>
    </cofactor>
</comment>
<dbReference type="Gene3D" id="2.40.37.10">
    <property type="entry name" value="Lyase, Ornithine Decarboxylase, Chain A, domain 1"/>
    <property type="match status" value="1"/>
</dbReference>
<dbReference type="InterPro" id="IPR000183">
    <property type="entry name" value="Orn/DAP/Arg_de-COase"/>
</dbReference>
<evidence type="ECO:0000256" key="8">
    <source>
        <dbReference type="ARBA" id="ARBA00049127"/>
    </source>
</evidence>
<feature type="domain" description="Orn/DAP/Arg decarboxylase 2 C-terminal" evidence="10">
    <location>
        <begin position="48"/>
        <end position="386"/>
    </location>
</feature>
<dbReference type="InterPro" id="IPR022643">
    <property type="entry name" value="De-COase2_C"/>
</dbReference>
<dbReference type="Pfam" id="PF00278">
    <property type="entry name" value="Orn_DAP_Arg_deC"/>
    <property type="match status" value="1"/>
</dbReference>
<feature type="domain" description="Orn/DAP/Arg decarboxylase 2 N-terminal" evidence="11">
    <location>
        <begin position="56"/>
        <end position="286"/>
    </location>
</feature>
<dbReference type="InterPro" id="IPR022657">
    <property type="entry name" value="De-COase2_CS"/>
</dbReference>
<evidence type="ECO:0000256" key="7">
    <source>
        <dbReference type="ARBA" id="ARBA00046672"/>
    </source>
</evidence>
<dbReference type="InterPro" id="IPR022653">
    <property type="entry name" value="De-COase2_pyr-phos_BS"/>
</dbReference>
<dbReference type="InterPro" id="IPR009006">
    <property type="entry name" value="Ala_racemase/Decarboxylase_C"/>
</dbReference>
<dbReference type="PROSITE" id="PS00878">
    <property type="entry name" value="ODR_DC_2_1"/>
    <property type="match status" value="1"/>
</dbReference>
<dbReference type="SUPFAM" id="SSF51419">
    <property type="entry name" value="PLP-binding barrel"/>
    <property type="match status" value="1"/>
</dbReference>
<dbReference type="InterPro" id="IPR022644">
    <property type="entry name" value="De-COase2_N"/>
</dbReference>
<evidence type="ECO:0000313" key="13">
    <source>
        <dbReference type="Proteomes" id="UP001174677"/>
    </source>
</evidence>
<evidence type="ECO:0000256" key="2">
    <source>
        <dbReference type="ARBA" id="ARBA00008872"/>
    </source>
</evidence>
<dbReference type="InterPro" id="IPR029066">
    <property type="entry name" value="PLP-binding_barrel"/>
</dbReference>
<organism evidence="12 13">
    <name type="scientific">Hevea brasiliensis</name>
    <name type="common">Para rubber tree</name>
    <name type="synonym">Siphonia brasiliensis</name>
    <dbReference type="NCBI Taxonomy" id="3981"/>
    <lineage>
        <taxon>Eukaryota</taxon>
        <taxon>Viridiplantae</taxon>
        <taxon>Streptophyta</taxon>
        <taxon>Embryophyta</taxon>
        <taxon>Tracheophyta</taxon>
        <taxon>Spermatophyta</taxon>
        <taxon>Magnoliopsida</taxon>
        <taxon>eudicotyledons</taxon>
        <taxon>Gunneridae</taxon>
        <taxon>Pentapetalae</taxon>
        <taxon>rosids</taxon>
        <taxon>fabids</taxon>
        <taxon>Malpighiales</taxon>
        <taxon>Euphorbiaceae</taxon>
        <taxon>Crotonoideae</taxon>
        <taxon>Micrandreae</taxon>
        <taxon>Hevea</taxon>
    </lineage>
</organism>
<evidence type="ECO:0000259" key="10">
    <source>
        <dbReference type="Pfam" id="PF00278"/>
    </source>
</evidence>
<keyword evidence="4" id="KW-0456">Lyase</keyword>
<comment type="pathway">
    <text evidence="5">Amine and polyamine biosynthesis; putrescine biosynthesis via L-ornithine pathway; putrescine from L-ornithine: step 1/1.</text>
</comment>
<evidence type="ECO:0000256" key="3">
    <source>
        <dbReference type="ARBA" id="ARBA00022898"/>
    </source>
</evidence>
<dbReference type="PANTHER" id="PTHR11482">
    <property type="entry name" value="ARGININE/DIAMINOPIMELATE/ORNITHINE DECARBOXYLASE"/>
    <property type="match status" value="1"/>
</dbReference>
<evidence type="ECO:0000313" key="12">
    <source>
        <dbReference type="EMBL" id="KAJ9165911.1"/>
    </source>
</evidence>
<dbReference type="SUPFAM" id="SSF50621">
    <property type="entry name" value="Alanine racemase C-terminal domain-like"/>
    <property type="match status" value="1"/>
</dbReference>
<dbReference type="EC" id="4.1.1.17" evidence="6"/>
<dbReference type="PROSITE" id="PS00879">
    <property type="entry name" value="ODR_DC_2_2"/>
    <property type="match status" value="1"/>
</dbReference>
<reference evidence="12 13" key="1">
    <citation type="journal article" date="2023" name="Plant Biotechnol. J.">
        <title>Chromosome-level wild Hevea brasiliensis genome provides new tools for genomic-assisted breeding and valuable loci to elevate rubber yield.</title>
        <authorList>
            <person name="Cheng H."/>
            <person name="Song X."/>
            <person name="Hu Y."/>
            <person name="Wu T."/>
            <person name="Yang Q."/>
            <person name="An Z."/>
            <person name="Feng S."/>
            <person name="Deng Z."/>
            <person name="Wu W."/>
            <person name="Zeng X."/>
            <person name="Tu M."/>
            <person name="Wang X."/>
            <person name="Huang H."/>
        </authorList>
    </citation>
    <scope>NUCLEOTIDE SEQUENCE [LARGE SCALE GENOMIC DNA]</scope>
    <source>
        <strain evidence="12">MT/VB/25A 57/8</strain>
    </source>
</reference>
<evidence type="ECO:0000259" key="11">
    <source>
        <dbReference type="Pfam" id="PF02784"/>
    </source>
</evidence>
<name>A0ABQ9LD93_HEVBR</name>
<dbReference type="CDD" id="cd00622">
    <property type="entry name" value="PLPDE_III_ODC"/>
    <property type="match status" value="1"/>
</dbReference>
<dbReference type="PRINTS" id="PR01179">
    <property type="entry name" value="ODADCRBXLASE"/>
</dbReference>
<dbReference type="InterPro" id="IPR002433">
    <property type="entry name" value="Orn_de-COase"/>
</dbReference>
<dbReference type="PRINTS" id="PR01182">
    <property type="entry name" value="ORNDCRBXLASE"/>
</dbReference>
<evidence type="ECO:0000256" key="9">
    <source>
        <dbReference type="RuleBase" id="RU003737"/>
    </source>
</evidence>
<protein>
    <recommendedName>
        <fullName evidence="6">ornithine decarboxylase</fullName>
        <ecNumber evidence="6">4.1.1.17</ecNumber>
    </recommendedName>
</protein>
<dbReference type="EMBL" id="JARPOI010000012">
    <property type="protein sequence ID" value="KAJ9165911.1"/>
    <property type="molecule type" value="Genomic_DNA"/>
</dbReference>
<evidence type="ECO:0000256" key="5">
    <source>
        <dbReference type="ARBA" id="ARBA00034115"/>
    </source>
</evidence>
<keyword evidence="3" id="KW-0663">Pyridoxal phosphate</keyword>
<proteinExistence type="inferred from homology"/>
<gene>
    <name evidence="12" type="ORF">P3X46_020724</name>
</gene>
<dbReference type="Proteomes" id="UP001174677">
    <property type="component" value="Chromosome 12"/>
</dbReference>
<keyword evidence="13" id="KW-1185">Reference proteome</keyword>
<dbReference type="Pfam" id="PF02784">
    <property type="entry name" value="Orn_Arg_deC_N"/>
    <property type="match status" value="1"/>
</dbReference>
<evidence type="ECO:0000256" key="6">
    <source>
        <dbReference type="ARBA" id="ARBA00034138"/>
    </source>
</evidence>
<evidence type="ECO:0000256" key="1">
    <source>
        <dbReference type="ARBA" id="ARBA00001933"/>
    </source>
</evidence>
<sequence length="414" mass="44454">MGSSPKSLQAILGAPGVKGKRVSILSKDGLTDFMQSIIFKRQETKEPFYVLDLGVVTALMDKWTRTLPMVRPFYAVKCNPDRALLGTLAALGCNFDCASRVEIECILSLGVAPERIVYANPCKAESHLKYAASVGVNLTTFDSKEELEKIRKCHPQCALLIRVKAPDDGGARCPLGPKYGALPEEVTPLLQAAKVGRLKVVGVSFHIGSGATHSRAYRGAIAAARTAFEAAARLGMPRMNVLNIGGGFTAGSQFDEAATAIKSALQAYFPNEQGLTIISEPGRFFAESAFTLATNIIGKRVRGEQREYWINDGIYGSMNCILYDHATITCAPLACTSNRVNPTCKGSRTYSSTVFGPTCDALDTVLKGHPLPELQVNDWLVFPCMGAYTAAAGSNFNGFNTGAILTYLAFSNPS</sequence>
<evidence type="ECO:0000256" key="4">
    <source>
        <dbReference type="ARBA" id="ARBA00023239"/>
    </source>
</evidence>
<comment type="catalytic activity">
    <reaction evidence="8">
        <text>L-ornithine + H(+) = putrescine + CO2</text>
        <dbReference type="Rhea" id="RHEA:22964"/>
        <dbReference type="ChEBI" id="CHEBI:15378"/>
        <dbReference type="ChEBI" id="CHEBI:16526"/>
        <dbReference type="ChEBI" id="CHEBI:46911"/>
        <dbReference type="ChEBI" id="CHEBI:326268"/>
        <dbReference type="EC" id="4.1.1.17"/>
    </reaction>
</comment>
<accession>A0ABQ9LD93</accession>
<comment type="caution">
    <text evidence="12">The sequence shown here is derived from an EMBL/GenBank/DDBJ whole genome shotgun (WGS) entry which is preliminary data.</text>
</comment>
<dbReference type="Gene3D" id="3.20.20.10">
    <property type="entry name" value="Alanine racemase"/>
    <property type="match status" value="1"/>
</dbReference>